<evidence type="ECO:0000313" key="3">
    <source>
        <dbReference type="EnsemblPlants" id="OBART04G13590.1"/>
    </source>
</evidence>
<dbReference type="SUPFAM" id="SSF52058">
    <property type="entry name" value="L domain-like"/>
    <property type="match status" value="1"/>
</dbReference>
<dbReference type="InterPro" id="IPR032675">
    <property type="entry name" value="LRR_dom_sf"/>
</dbReference>
<evidence type="ECO:0000256" key="1">
    <source>
        <dbReference type="SAM" id="MobiDB-lite"/>
    </source>
</evidence>
<dbReference type="STRING" id="65489.A0A0D3FW69"/>
<dbReference type="SMART" id="SM00256">
    <property type="entry name" value="FBOX"/>
    <property type="match status" value="4"/>
</dbReference>
<dbReference type="Proteomes" id="UP000026960">
    <property type="component" value="Chromosome 4"/>
</dbReference>
<dbReference type="InterPro" id="IPR036047">
    <property type="entry name" value="F-box-like_dom_sf"/>
</dbReference>
<dbReference type="InterPro" id="IPR001810">
    <property type="entry name" value="F-box_dom"/>
</dbReference>
<dbReference type="EnsemblPlants" id="OBART04G13590.1">
    <property type="protein sequence ID" value="OBART04G13590.1"/>
    <property type="gene ID" value="OBART04G13590"/>
</dbReference>
<dbReference type="PANTHER" id="PTHR34223:SF65">
    <property type="entry name" value="OS04G0440300 PROTEIN"/>
    <property type="match status" value="1"/>
</dbReference>
<feature type="domain" description="F-box" evidence="2">
    <location>
        <begin position="1481"/>
        <end position="1517"/>
    </location>
</feature>
<protein>
    <recommendedName>
        <fullName evidence="2">F-box domain-containing protein</fullName>
    </recommendedName>
</protein>
<sequence>MDPMNPGHFRHVDRWIRGGMKYCPQVVDIHVGICLNLVIIAPRLVSLRLLIRVRDGTVSLYGVNSLVEASIDVSNCQMSPSGEAMLLGALFSATNLELKGTRAMAILDEELDKFPLFNNLRNLSLHCCLRDKGNLSDRFKALGRLLQKSPNLEKLTLQDCWFLGGSETEREKQKTSTCVPLKNQDQVSFQCQKLKLIEIKYNNELRCDHQLFQLMWAFWRNLKKTRIASLCRNTSSVLGKIQVLVVLLRIRRRSAERSAGWPPPRHLVLPLHPAGGADVRAVREVEGSVASLPRLHLDSEDFPGSIREKWGKIRDFNTNLLMLHHAPTLDSFCLSIGSDVDHVIGQRSRDLVTWIRGGMKYCPQVLGIHVLGSNCASYELPHLGSATCRLKRLYLHSSFLRLILDSRFAEQLRAGCPVLEDLDIDSCQIEFCHIQSDTLKNLGIRGCSSREFGGLVISAPRLASLRLDIPYYTHKNGVLLNGANSLVGASVSVIPCQISPEGQATLLCGLFNVTNLELDGIQAMTMLQEKFNKFPLFDNLRTLSLGSCFSDEVDLNDKFRALARLLEMCPNLEKLTLQSCWRFWDSEGKAKDQNRWALSPKSGPNVLPFALPDGLLHAVMSFLPARQMAQTCVLSKRWVHLWRSVPSLNLDIREFRNLSKEDDDDDDETWGKMKDFIANLLMFHHAPTLDTFTVCTGVVVQAAVGNRSRRNHRHNDINYHAVADNRRRDVGRWIRGGIKYCPRVLDVAVAPSGSGCRPPPDLGSGSCCRRLERLRLSCFALDSGFARQVRDSCPVLRCLELHRCHIQFSHIESSTLNKLVIEGCIGCSLSLAISAPRLASLCLDLSYGAYKNGVSLNGLNSLVEASVTLNLGGVLGAKLSAVGSAKGGGRERRKFYGCCNVNEKVILHEKFDKFSSFNNLRTLSLDDCFQGMGDLKEKFKALGRLLEKCPNLEKLTLQHCWWFYSKGRDRDQNEWTLSPKSGPSDLPLSEIEPVAKRARTGGGGGSAAVDRLSSLPDALLHAVMSSLPARQMVQTCVLSKRWVHLWRSVPSLNLDSREFLLPIYDRWQKMEDFTTNLLMFHHAPTLDAFSIRADLLASTAAMSIGGFAVVSSTAPECYRLPDLASGSCRLGRLHLSYVALHSGFARQVRDSCPVLRCLELHRCLTKFSHIESSTLNRLVIEDSMGGSDSLAISAPRLASLRLVAFLFHTYKNGVSLSGANSLVEASVAVKSGRTSPEGEAMLFCGLFSVSNLELKGIQELAILHEKFDKSQSFHNLRTLSLDNCFQAEGDLKDKFRALGKLLEMCPNLEKLTLQHCWEVLLKGQRERPERVGSVSKKLKFIEIKHDNEFGDFSETLGDADVDAALDSWQPVRPILSLHRLEDKVTFVQEPDELSMFYNLKRACCCSIASSANVVISERLKRGEDGETDLDSVPDPHDFNTSQCPNLKVIEIKYKYEKERLAYSASMATARKRSCPDTISTGDRLSALPDALLHTILSSLKGRQMVQTSVLSKRWRHLWRSVPCLDIDQREFAAASENWAISRSDLEKFEDFADNVLAYRCGSPAKLDTFRLRICDRYHSLRSSDTDRWIRRGLKYSPREFHLHFDYRYDSYLLEMHKLGSNSGCLTKLHLTSVSLHECFMEHITTVCTLLEVLELNRCSLYLQEITHPKLKNLVLHGPAVYDEDELPVGANAKCYKELIIRAPCLTYLNLVLPVDMRQISLKEMPSLVRASIRFSVVFPCKCNFLNVLFNVTSLELSGFREMVRLEFNQVEFHAFKNLRTLLLDRCRPSYNNELLRHLLQNSPNLEKLTVHCCKFSKGSLEWRKSSQHKNQVNCRKLKSTEIIYKDIDDVQAAAGEGGIGRHQNWGDDGGGGQPDPPLLSSPEAAAASASRERRMGGQIHPPRSRPPLSSRCPAATVERLLHGWLTTASGGLSCRLSVGLDSIGLARYLRGSANSGDAAGPCAATAGCSDWNCSESRALQVSMDLDTTRKRPRESGVAVDRLSALPDCLLHVIMSFMKARQVVQTCMLSKRWEHLWRTVQCLDVDHREFQSTGEAAQGDNEVWQNFEDFADNLMLHHQIAHLDTFQLHVNDVYRWGQHASRWIRRSIKYNTKVPGIPRPGLSCSSWSLKRLHLSNICLDDLFAKHISSMCCSLEDLNLKGCRFAFNEITSHSLKSLVIDSCDSKLCPSKLVVTAPAIASLCLIVKLWFFPGGLFVNEMPFLSKASILVSATYDGKNFQHNQSKFLGSPCNVTTLELSGFQTMIIPEEPVELPEFKNLKILSLDKCDLSDNFQLLKHFLQNSLNLEKLTLRLCELPKDSKKRKGKAKAKKTRLVDIRCENLKLTEIIYDADDVLQLVGLLLNDSANLPNNIKLSKVDHS</sequence>
<feature type="compositionally biased region" description="Low complexity" evidence="1">
    <location>
        <begin position="1880"/>
        <end position="1889"/>
    </location>
</feature>
<reference evidence="3" key="1">
    <citation type="journal article" date="2009" name="Rice">
        <title>De Novo Next Generation Sequencing of Plant Genomes.</title>
        <authorList>
            <person name="Rounsley S."/>
            <person name="Marri P.R."/>
            <person name="Yu Y."/>
            <person name="He R."/>
            <person name="Sisneros N."/>
            <person name="Goicoechea J.L."/>
            <person name="Lee S.J."/>
            <person name="Angelova A."/>
            <person name="Kudrna D."/>
            <person name="Luo M."/>
            <person name="Affourtit J."/>
            <person name="Desany B."/>
            <person name="Knight J."/>
            <person name="Niazi F."/>
            <person name="Egholm M."/>
            <person name="Wing R.A."/>
        </authorList>
    </citation>
    <scope>NUCLEOTIDE SEQUENCE [LARGE SCALE GENOMIC DNA]</scope>
    <source>
        <strain evidence="3">cv. IRGC 105608</strain>
    </source>
</reference>
<dbReference type="InterPro" id="IPR053781">
    <property type="entry name" value="F-box_AtFBL13-like"/>
</dbReference>
<proteinExistence type="predicted"/>
<name>A0A0D3FW69_9ORYZ</name>
<dbReference type="eggNOG" id="ENOG502SU4B">
    <property type="taxonomic scope" value="Eukaryota"/>
</dbReference>
<dbReference type="PaxDb" id="65489-OBART04G13590.1"/>
<dbReference type="Gramene" id="OBART04G13590.1">
    <property type="protein sequence ID" value="OBART04G13590.1"/>
    <property type="gene ID" value="OBART04G13590"/>
</dbReference>
<keyword evidence="4" id="KW-1185">Reference proteome</keyword>
<dbReference type="Gene3D" id="3.80.10.10">
    <property type="entry name" value="Ribonuclease Inhibitor"/>
    <property type="match status" value="5"/>
</dbReference>
<dbReference type="Gene3D" id="1.20.1280.50">
    <property type="match status" value="3"/>
</dbReference>
<dbReference type="CDD" id="cd22160">
    <property type="entry name" value="F-box_AtFBL13-like"/>
    <property type="match status" value="4"/>
</dbReference>
<dbReference type="Pfam" id="PF00646">
    <property type="entry name" value="F-box"/>
    <property type="match status" value="4"/>
</dbReference>
<dbReference type="HOGENOM" id="CLU_232118_0_0_1"/>
<accession>A0A0D3FW69</accession>
<evidence type="ECO:0000259" key="2">
    <source>
        <dbReference type="PROSITE" id="PS50181"/>
    </source>
</evidence>
<feature type="region of interest" description="Disordered" evidence="1">
    <location>
        <begin position="1857"/>
        <end position="1911"/>
    </location>
</feature>
<dbReference type="InterPro" id="IPR053197">
    <property type="entry name" value="F-box_SCFL_complex_component"/>
</dbReference>
<dbReference type="SUPFAM" id="SSF81383">
    <property type="entry name" value="F-box domain"/>
    <property type="match status" value="4"/>
</dbReference>
<dbReference type="PANTHER" id="PTHR34223">
    <property type="entry name" value="OS11G0201299 PROTEIN"/>
    <property type="match status" value="1"/>
</dbReference>
<organism evidence="3">
    <name type="scientific">Oryza barthii</name>
    <dbReference type="NCBI Taxonomy" id="65489"/>
    <lineage>
        <taxon>Eukaryota</taxon>
        <taxon>Viridiplantae</taxon>
        <taxon>Streptophyta</taxon>
        <taxon>Embryophyta</taxon>
        <taxon>Tracheophyta</taxon>
        <taxon>Spermatophyta</taxon>
        <taxon>Magnoliopsida</taxon>
        <taxon>Liliopsida</taxon>
        <taxon>Poales</taxon>
        <taxon>Poaceae</taxon>
        <taxon>BOP clade</taxon>
        <taxon>Oryzoideae</taxon>
        <taxon>Oryzeae</taxon>
        <taxon>Oryzinae</taxon>
        <taxon>Oryza</taxon>
    </lineage>
</organism>
<dbReference type="SUPFAM" id="SSF52047">
    <property type="entry name" value="RNI-like"/>
    <property type="match status" value="4"/>
</dbReference>
<dbReference type="PROSITE" id="PS50181">
    <property type="entry name" value="FBOX"/>
    <property type="match status" value="1"/>
</dbReference>
<evidence type="ECO:0000313" key="4">
    <source>
        <dbReference type="Proteomes" id="UP000026960"/>
    </source>
</evidence>
<reference evidence="3" key="2">
    <citation type="submission" date="2015-03" db="UniProtKB">
        <authorList>
            <consortium name="EnsemblPlants"/>
        </authorList>
    </citation>
    <scope>IDENTIFICATION</scope>
</reference>